<dbReference type="RefSeq" id="WP_326505170.1">
    <property type="nucleotide sequence ID" value="NZ_JAWIIV010000002.1"/>
</dbReference>
<dbReference type="EMBL" id="JAWIIV010000002">
    <property type="protein sequence ID" value="MEC4718449.1"/>
    <property type="molecule type" value="Genomic_DNA"/>
</dbReference>
<sequence>MNSQLVKAGGYLVGFLEPADTAVNDAASLVLLGIEGRWRAPAMPDLVQPLGIDGTDVVR</sequence>
<evidence type="ECO:0000313" key="2">
    <source>
        <dbReference type="Proteomes" id="UP001352263"/>
    </source>
</evidence>
<comment type="caution">
    <text evidence="1">The sequence shown here is derived from an EMBL/GenBank/DDBJ whole genome shotgun (WGS) entry which is preliminary data.</text>
</comment>
<evidence type="ECO:0000313" key="1">
    <source>
        <dbReference type="EMBL" id="MEC4718449.1"/>
    </source>
</evidence>
<name>A0ABU6J488_9BURK</name>
<organism evidence="1 2">
    <name type="scientific">Noviherbaspirillum album</name>
    <dbReference type="NCBI Taxonomy" id="3080276"/>
    <lineage>
        <taxon>Bacteria</taxon>
        <taxon>Pseudomonadati</taxon>
        <taxon>Pseudomonadota</taxon>
        <taxon>Betaproteobacteria</taxon>
        <taxon>Burkholderiales</taxon>
        <taxon>Oxalobacteraceae</taxon>
        <taxon>Noviherbaspirillum</taxon>
    </lineage>
</organism>
<accession>A0ABU6J488</accession>
<proteinExistence type="predicted"/>
<protein>
    <submittedName>
        <fullName evidence="1">Uncharacterized protein</fullName>
    </submittedName>
</protein>
<gene>
    <name evidence="1" type="ORF">RY831_04780</name>
</gene>
<dbReference type="Proteomes" id="UP001352263">
    <property type="component" value="Unassembled WGS sequence"/>
</dbReference>
<reference evidence="1 2" key="1">
    <citation type="submission" date="2023-10" db="EMBL/GenBank/DDBJ databases">
        <title>Noviherbaspirillum sp. CPCC 100848 genome assembly.</title>
        <authorList>
            <person name="Li X.Y."/>
            <person name="Fang X.M."/>
        </authorList>
    </citation>
    <scope>NUCLEOTIDE SEQUENCE [LARGE SCALE GENOMIC DNA]</scope>
    <source>
        <strain evidence="1 2">CPCC 100848</strain>
    </source>
</reference>
<keyword evidence="2" id="KW-1185">Reference proteome</keyword>